<dbReference type="Pfam" id="PF04073">
    <property type="entry name" value="tRNA_edit"/>
    <property type="match status" value="1"/>
</dbReference>
<evidence type="ECO:0000313" key="2">
    <source>
        <dbReference type="EMBL" id="GAA4262698.1"/>
    </source>
</evidence>
<sequence>MDAGNAYERLMGVLDEAGARYRVIDHAPEGRTDEVSALRGHATASAAKCLVVMVKLDKRTSRYYLAVVPGDARVDLQALKSLAGGTYVAFASTDKAETLAGSVSGTILPFSFHPDLTLVADPALLKHPEIYFNAARLDRSLALSTEDYTRLAEPLLHPITA</sequence>
<dbReference type="RefSeq" id="WP_345140464.1">
    <property type="nucleotide sequence ID" value="NZ_BAABAT010000054.1"/>
</dbReference>
<evidence type="ECO:0000259" key="1">
    <source>
        <dbReference type="Pfam" id="PF04073"/>
    </source>
</evidence>
<protein>
    <submittedName>
        <fullName evidence="2">YbaK/prolyl-tRNA synthetase associated domain-containing protein</fullName>
    </submittedName>
</protein>
<comment type="caution">
    <text evidence="2">The sequence shown here is derived from an EMBL/GenBank/DDBJ whole genome shotgun (WGS) entry which is preliminary data.</text>
</comment>
<accession>A0ABP8DRU5</accession>
<dbReference type="Proteomes" id="UP001500620">
    <property type="component" value="Unassembled WGS sequence"/>
</dbReference>
<dbReference type="SUPFAM" id="SSF55826">
    <property type="entry name" value="YbaK/ProRS associated domain"/>
    <property type="match status" value="1"/>
</dbReference>
<dbReference type="PANTHER" id="PTHR30411:SF9">
    <property type="entry name" value="MULTIFUNCTIONAL SER_THR-TRNA DEACYLASE PROXP-Y"/>
    <property type="match status" value="1"/>
</dbReference>
<name>A0ABP8DRU5_9ACTN</name>
<feature type="domain" description="YbaK/aminoacyl-tRNA synthetase-associated" evidence="1">
    <location>
        <begin position="32"/>
        <end position="151"/>
    </location>
</feature>
<organism evidence="2 3">
    <name type="scientific">Dactylosporangium darangshiense</name>
    <dbReference type="NCBI Taxonomy" id="579108"/>
    <lineage>
        <taxon>Bacteria</taxon>
        <taxon>Bacillati</taxon>
        <taxon>Actinomycetota</taxon>
        <taxon>Actinomycetes</taxon>
        <taxon>Micromonosporales</taxon>
        <taxon>Micromonosporaceae</taxon>
        <taxon>Dactylosporangium</taxon>
    </lineage>
</organism>
<dbReference type="InterPro" id="IPR036754">
    <property type="entry name" value="YbaK/aa-tRNA-synt-asso_dom_sf"/>
</dbReference>
<proteinExistence type="predicted"/>
<dbReference type="EMBL" id="BAABAT010000054">
    <property type="protein sequence ID" value="GAA4262698.1"/>
    <property type="molecule type" value="Genomic_DNA"/>
</dbReference>
<reference evidence="3" key="1">
    <citation type="journal article" date="2019" name="Int. J. Syst. Evol. Microbiol.">
        <title>The Global Catalogue of Microorganisms (GCM) 10K type strain sequencing project: providing services to taxonomists for standard genome sequencing and annotation.</title>
        <authorList>
            <consortium name="The Broad Institute Genomics Platform"/>
            <consortium name="The Broad Institute Genome Sequencing Center for Infectious Disease"/>
            <person name="Wu L."/>
            <person name="Ma J."/>
        </authorList>
    </citation>
    <scope>NUCLEOTIDE SEQUENCE [LARGE SCALE GENOMIC DNA]</scope>
    <source>
        <strain evidence="3">JCM 17441</strain>
    </source>
</reference>
<dbReference type="PANTHER" id="PTHR30411">
    <property type="entry name" value="CYTOPLASMIC PROTEIN"/>
    <property type="match status" value="1"/>
</dbReference>
<evidence type="ECO:0000313" key="3">
    <source>
        <dbReference type="Proteomes" id="UP001500620"/>
    </source>
</evidence>
<gene>
    <name evidence="2" type="ORF">GCM10022255_100550</name>
</gene>
<dbReference type="InterPro" id="IPR007214">
    <property type="entry name" value="YbaK/aa-tRNA-synth-assoc-dom"/>
</dbReference>
<keyword evidence="3" id="KW-1185">Reference proteome</keyword>
<dbReference type="Gene3D" id="3.90.960.10">
    <property type="entry name" value="YbaK/aminoacyl-tRNA synthetase-associated domain"/>
    <property type="match status" value="1"/>
</dbReference>